<evidence type="ECO:0000259" key="1">
    <source>
        <dbReference type="PROSITE" id="PS50280"/>
    </source>
</evidence>
<dbReference type="SUPFAM" id="SSF82199">
    <property type="entry name" value="SET domain"/>
    <property type="match status" value="1"/>
</dbReference>
<evidence type="ECO:0000313" key="3">
    <source>
        <dbReference type="Proteomes" id="UP000516369"/>
    </source>
</evidence>
<proteinExistence type="predicted"/>
<dbReference type="RefSeq" id="WP_190262130.1">
    <property type="nucleotide sequence ID" value="NZ_CP053923.1"/>
</dbReference>
<dbReference type="InterPro" id="IPR001214">
    <property type="entry name" value="SET_dom"/>
</dbReference>
<dbReference type="SMART" id="SM00317">
    <property type="entry name" value="SET"/>
    <property type="match status" value="1"/>
</dbReference>
<dbReference type="Pfam" id="PF00856">
    <property type="entry name" value="SET"/>
    <property type="match status" value="1"/>
</dbReference>
<dbReference type="InterPro" id="IPR046341">
    <property type="entry name" value="SET_dom_sf"/>
</dbReference>
<dbReference type="Proteomes" id="UP000516369">
    <property type="component" value="Chromosome"/>
</dbReference>
<protein>
    <submittedName>
        <fullName evidence="2">SET domain-containing protein</fullName>
    </submittedName>
</protein>
<gene>
    <name evidence="2" type="ORF">HQ394_04085</name>
</gene>
<sequence>MMIVKNYVAPSDIHGVGVFAGEDINQGTRIYEFVEDIDIVMTREKTLTYGAEFARFMRIFAFVDPGDRTMVISVDNSRFMNHAEQPNTAWDEQFGWATRDIRKGEELTCDYFTFWFEPPFANPSE</sequence>
<feature type="domain" description="SET" evidence="1">
    <location>
        <begin position="4"/>
        <end position="112"/>
    </location>
</feature>
<dbReference type="PROSITE" id="PS50280">
    <property type="entry name" value="SET"/>
    <property type="match status" value="1"/>
</dbReference>
<dbReference type="KEGG" id="dvn:HQ394_04085"/>
<evidence type="ECO:0000313" key="2">
    <source>
        <dbReference type="EMBL" id="QNT68695.1"/>
    </source>
</evidence>
<keyword evidence="3" id="KW-1185">Reference proteome</keyword>
<accession>A0A7H1MZ09</accession>
<name>A0A7H1MZ09_9PROT</name>
<reference evidence="2 3" key="1">
    <citation type="submission" date="2020-05" db="EMBL/GenBank/DDBJ databases">
        <title>Complete closed genome sequence of Defluviicoccus vanus.</title>
        <authorList>
            <person name="Bessarab I."/>
            <person name="Arumugam K."/>
            <person name="Maszenan A.M."/>
            <person name="Seviour R.J."/>
            <person name="Williams R.B."/>
        </authorList>
    </citation>
    <scope>NUCLEOTIDE SEQUENCE [LARGE SCALE GENOMIC DNA]</scope>
    <source>
        <strain evidence="2 3">Ben 114</strain>
    </source>
</reference>
<dbReference type="EMBL" id="CP053923">
    <property type="protein sequence ID" value="QNT68695.1"/>
    <property type="molecule type" value="Genomic_DNA"/>
</dbReference>
<dbReference type="Gene3D" id="2.170.270.10">
    <property type="entry name" value="SET domain"/>
    <property type="match status" value="1"/>
</dbReference>
<dbReference type="AlphaFoldDB" id="A0A7H1MZ09"/>
<organism evidence="2 3">
    <name type="scientific">Defluviicoccus vanus</name>
    <dbReference type="NCBI Taxonomy" id="111831"/>
    <lineage>
        <taxon>Bacteria</taxon>
        <taxon>Pseudomonadati</taxon>
        <taxon>Pseudomonadota</taxon>
        <taxon>Alphaproteobacteria</taxon>
        <taxon>Rhodospirillales</taxon>
        <taxon>Rhodospirillaceae</taxon>
        <taxon>Defluviicoccus</taxon>
    </lineage>
</organism>